<feature type="compositionally biased region" description="Low complexity" evidence="1">
    <location>
        <begin position="99"/>
        <end position="111"/>
    </location>
</feature>
<reference evidence="3" key="1">
    <citation type="journal article" date="2019" name="Int. J. Syst. Evol. Microbiol.">
        <title>The Global Catalogue of Microorganisms (GCM) 10K type strain sequencing project: providing services to taxonomists for standard genome sequencing and annotation.</title>
        <authorList>
            <consortium name="The Broad Institute Genomics Platform"/>
            <consortium name="The Broad Institute Genome Sequencing Center for Infectious Disease"/>
            <person name="Wu L."/>
            <person name="Ma J."/>
        </authorList>
    </citation>
    <scope>NUCLEOTIDE SEQUENCE [LARGE SCALE GENOMIC DNA]</scope>
    <source>
        <strain evidence="3">JCM 14319</strain>
    </source>
</reference>
<name>A0ABP4X6H9_9MICO</name>
<dbReference type="Proteomes" id="UP001500506">
    <property type="component" value="Unassembled WGS sequence"/>
</dbReference>
<dbReference type="InterPro" id="IPR012348">
    <property type="entry name" value="RNR-like"/>
</dbReference>
<dbReference type="Gene3D" id="1.10.620.20">
    <property type="entry name" value="Ribonucleotide Reductase, subunit A"/>
    <property type="match status" value="1"/>
</dbReference>
<evidence type="ECO:0008006" key="4">
    <source>
        <dbReference type="Google" id="ProtNLM"/>
    </source>
</evidence>
<keyword evidence="3" id="KW-1185">Reference proteome</keyword>
<feature type="region of interest" description="Disordered" evidence="1">
    <location>
        <begin position="99"/>
        <end position="120"/>
    </location>
</feature>
<proteinExistence type="predicted"/>
<organism evidence="2 3">
    <name type="scientific">Agromyces humatus</name>
    <dbReference type="NCBI Taxonomy" id="279573"/>
    <lineage>
        <taxon>Bacteria</taxon>
        <taxon>Bacillati</taxon>
        <taxon>Actinomycetota</taxon>
        <taxon>Actinomycetes</taxon>
        <taxon>Micrococcales</taxon>
        <taxon>Microbacteriaceae</taxon>
        <taxon>Agromyces</taxon>
    </lineage>
</organism>
<gene>
    <name evidence="2" type="ORF">GCM10009747_35200</name>
</gene>
<evidence type="ECO:0000313" key="2">
    <source>
        <dbReference type="EMBL" id="GAA1770893.1"/>
    </source>
</evidence>
<evidence type="ECO:0000313" key="3">
    <source>
        <dbReference type="Proteomes" id="UP001500506"/>
    </source>
</evidence>
<sequence length="274" mass="28873">MNGMRTREFDVGEFTRTARGSLRDELDLTSFGAAPLAPEAVVVLGALGDLEGATMAHLRNVLVTPTHKDARVTAFLVTWAFEKFWIADALGAIVDANAGGSSASSGVADAPATRRGTRHARGPVRRALAGFVQGEPIVGAHTMAGLVDDWALQDVYERLSSDAADGGALTAVIETILAVKARHTAFFEEESRRRLAASPSAARLARRELRRSPWPLGAAAIDPVRLRALARFAWSGAAGAERLSSLERRIAELPGIGASAASAVRASLARDAAD</sequence>
<comment type="caution">
    <text evidence="2">The sequence shown here is derived from an EMBL/GenBank/DDBJ whole genome shotgun (WGS) entry which is preliminary data.</text>
</comment>
<dbReference type="EMBL" id="BAAANH010000009">
    <property type="protein sequence ID" value="GAA1770893.1"/>
    <property type="molecule type" value="Genomic_DNA"/>
</dbReference>
<protein>
    <recommendedName>
        <fullName evidence="4">DNA-binding protein</fullName>
    </recommendedName>
</protein>
<accession>A0ABP4X6H9</accession>
<evidence type="ECO:0000256" key="1">
    <source>
        <dbReference type="SAM" id="MobiDB-lite"/>
    </source>
</evidence>